<evidence type="ECO:0000256" key="4">
    <source>
        <dbReference type="PROSITE-ProRule" id="PRU00108"/>
    </source>
</evidence>
<comment type="caution">
    <text evidence="7">The sequence shown here is derived from an EMBL/GenBank/DDBJ whole genome shotgun (WGS) entry which is preliminary data.</text>
</comment>
<reference evidence="7 8" key="1">
    <citation type="journal article" date="2018" name="Sci. Rep.">
        <title>Genomic signatures of local adaptation to the degree of environmental predictability in rotifers.</title>
        <authorList>
            <person name="Franch-Gras L."/>
            <person name="Hahn C."/>
            <person name="Garcia-Roger E.M."/>
            <person name="Carmona M.J."/>
            <person name="Serra M."/>
            <person name="Gomez A."/>
        </authorList>
    </citation>
    <scope>NUCLEOTIDE SEQUENCE [LARGE SCALE GENOMIC DNA]</scope>
    <source>
        <strain evidence="7">HYR1</strain>
    </source>
</reference>
<comment type="subcellular location">
    <subcellularLocation>
        <location evidence="4">Nucleus</location>
    </subcellularLocation>
</comment>
<feature type="domain" description="Homeobox" evidence="6">
    <location>
        <begin position="36"/>
        <end position="99"/>
    </location>
</feature>
<dbReference type="GO" id="GO:0003677">
    <property type="term" value="F:DNA binding"/>
    <property type="evidence" value="ECO:0007669"/>
    <property type="project" value="UniProtKB-UniRule"/>
</dbReference>
<feature type="DNA-binding region" description="Homeobox" evidence="4">
    <location>
        <begin position="38"/>
        <end position="100"/>
    </location>
</feature>
<dbReference type="STRING" id="10195.A0A3M7RQC3"/>
<dbReference type="PANTHER" id="PTHR11850">
    <property type="entry name" value="HOMEOBOX PROTEIN TRANSCRIPTION FACTORS"/>
    <property type="match status" value="1"/>
</dbReference>
<dbReference type="SMART" id="SM00389">
    <property type="entry name" value="HOX"/>
    <property type="match status" value="1"/>
</dbReference>
<evidence type="ECO:0000259" key="6">
    <source>
        <dbReference type="PROSITE" id="PS50071"/>
    </source>
</evidence>
<dbReference type="OrthoDB" id="10049207at2759"/>
<dbReference type="Pfam" id="PF05920">
    <property type="entry name" value="Homeobox_KN"/>
    <property type="match status" value="1"/>
</dbReference>
<dbReference type="InterPro" id="IPR008422">
    <property type="entry name" value="KN_HD"/>
</dbReference>
<name>A0A3M7RQC3_BRAPC</name>
<evidence type="ECO:0000313" key="8">
    <source>
        <dbReference type="Proteomes" id="UP000276133"/>
    </source>
</evidence>
<dbReference type="GO" id="GO:0006355">
    <property type="term" value="P:regulation of DNA-templated transcription"/>
    <property type="evidence" value="ECO:0007669"/>
    <property type="project" value="InterPro"/>
</dbReference>
<dbReference type="EMBL" id="REGN01002865">
    <property type="protein sequence ID" value="RNA25746.1"/>
    <property type="molecule type" value="Genomic_DNA"/>
</dbReference>
<dbReference type="Gene3D" id="1.10.10.60">
    <property type="entry name" value="Homeodomain-like"/>
    <property type="match status" value="1"/>
</dbReference>
<protein>
    <submittedName>
        <fullName evidence="7">Pre-B-cell leukemia transcription factor 4</fullName>
    </submittedName>
</protein>
<evidence type="ECO:0000256" key="3">
    <source>
        <dbReference type="ARBA" id="ARBA00023242"/>
    </source>
</evidence>
<evidence type="ECO:0000256" key="2">
    <source>
        <dbReference type="ARBA" id="ARBA00023155"/>
    </source>
</evidence>
<keyword evidence="3 4" id="KW-0539">Nucleus</keyword>
<feature type="non-terminal residue" evidence="7">
    <location>
        <position position="262"/>
    </location>
</feature>
<evidence type="ECO:0000256" key="1">
    <source>
        <dbReference type="ARBA" id="ARBA00023125"/>
    </source>
</evidence>
<dbReference type="InterPro" id="IPR050224">
    <property type="entry name" value="TALE_homeobox"/>
</dbReference>
<keyword evidence="2 4" id="KW-0371">Homeobox</keyword>
<accession>A0A3M7RQC3</accession>
<feature type="region of interest" description="Disordered" evidence="5">
    <location>
        <begin position="243"/>
        <end position="262"/>
    </location>
</feature>
<evidence type="ECO:0000313" key="7">
    <source>
        <dbReference type="EMBL" id="RNA25746.1"/>
    </source>
</evidence>
<keyword evidence="8" id="KW-1185">Reference proteome</keyword>
<feature type="region of interest" description="Disordered" evidence="5">
    <location>
        <begin position="102"/>
        <end position="131"/>
    </location>
</feature>
<dbReference type="InterPro" id="IPR001356">
    <property type="entry name" value="HD"/>
</dbReference>
<dbReference type="GO" id="GO:0005634">
    <property type="term" value="C:nucleus"/>
    <property type="evidence" value="ECO:0007669"/>
    <property type="project" value="UniProtKB-SubCell"/>
</dbReference>
<gene>
    <name evidence="7" type="ORF">BpHYR1_039312</name>
</gene>
<dbReference type="CDD" id="cd00086">
    <property type="entry name" value="homeodomain"/>
    <property type="match status" value="1"/>
</dbReference>
<feature type="compositionally biased region" description="Polar residues" evidence="5">
    <location>
        <begin position="111"/>
        <end position="131"/>
    </location>
</feature>
<dbReference type="AlphaFoldDB" id="A0A3M7RQC3"/>
<evidence type="ECO:0000256" key="5">
    <source>
        <dbReference type="SAM" id="MobiDB-lite"/>
    </source>
</evidence>
<sequence>MNQGYIKQELPNTSTPLKLVQELFQKDYQDDSSLQESNSKGTRFLGSKAVSILNKWFIENRDYPYPDEQTTDYLAREAEISVKQVKKWFANKRVRSQLCCKPIHRNRKSKNSSQLNESIKYSRQQEVAENGQTNESQYPFLRIPIHQHYQQQQQQQRQQSVQQLPPSSLLQPAIGLAHRMSCQMPAQPSLSLMRPLDSCVPNSAASPLYGQLMLMNLIATQRHAQMQSLNLLSKLSNQSSSTTSASISSAVSNSSANSNEDY</sequence>
<dbReference type="Proteomes" id="UP000276133">
    <property type="component" value="Unassembled WGS sequence"/>
</dbReference>
<dbReference type="InterPro" id="IPR009057">
    <property type="entry name" value="Homeodomain-like_sf"/>
</dbReference>
<dbReference type="SUPFAM" id="SSF46689">
    <property type="entry name" value="Homeodomain-like"/>
    <property type="match status" value="1"/>
</dbReference>
<keyword evidence="1 4" id="KW-0238">DNA-binding</keyword>
<organism evidence="7 8">
    <name type="scientific">Brachionus plicatilis</name>
    <name type="common">Marine rotifer</name>
    <name type="synonym">Brachionus muelleri</name>
    <dbReference type="NCBI Taxonomy" id="10195"/>
    <lineage>
        <taxon>Eukaryota</taxon>
        <taxon>Metazoa</taxon>
        <taxon>Spiralia</taxon>
        <taxon>Gnathifera</taxon>
        <taxon>Rotifera</taxon>
        <taxon>Eurotatoria</taxon>
        <taxon>Monogononta</taxon>
        <taxon>Pseudotrocha</taxon>
        <taxon>Ploima</taxon>
        <taxon>Brachionidae</taxon>
        <taxon>Brachionus</taxon>
    </lineage>
</organism>
<dbReference type="PROSITE" id="PS50071">
    <property type="entry name" value="HOMEOBOX_2"/>
    <property type="match status" value="1"/>
</dbReference>
<proteinExistence type="predicted"/>